<feature type="non-terminal residue" evidence="9">
    <location>
        <position position="1"/>
    </location>
</feature>
<keyword evidence="10" id="KW-1185">Reference proteome</keyword>
<evidence type="ECO:0000313" key="10">
    <source>
        <dbReference type="Proteomes" id="UP000015453"/>
    </source>
</evidence>
<dbReference type="SUPFAM" id="SSF48239">
    <property type="entry name" value="Terpenoid cyclases/Protein prenyltransferases"/>
    <property type="match status" value="1"/>
</dbReference>
<keyword evidence="7" id="KW-0862">Zinc</keyword>
<dbReference type="PANTHER" id="PTHR11774">
    <property type="entry name" value="GERANYLGERANYL TRANSFERASE TYPE BETA SUBUNIT"/>
    <property type="match status" value="1"/>
</dbReference>
<evidence type="ECO:0000256" key="7">
    <source>
        <dbReference type="ARBA" id="ARBA00022833"/>
    </source>
</evidence>
<gene>
    <name evidence="9" type="ORF">M569_08052</name>
</gene>
<dbReference type="GO" id="GO:0004662">
    <property type="term" value="F:CAAX-protein geranylgeranyltransferase activity"/>
    <property type="evidence" value="ECO:0007669"/>
    <property type="project" value="TreeGrafter"/>
</dbReference>
<evidence type="ECO:0000256" key="3">
    <source>
        <dbReference type="ARBA" id="ARBA00022602"/>
    </source>
</evidence>
<dbReference type="PANTHER" id="PTHR11774:SF4">
    <property type="entry name" value="GERANYLGERANYL TRANSFERASE TYPE-1 SUBUNIT BETA"/>
    <property type="match status" value="1"/>
</dbReference>
<evidence type="ECO:0000256" key="5">
    <source>
        <dbReference type="ARBA" id="ARBA00022723"/>
    </source>
</evidence>
<comment type="similarity">
    <text evidence="2">Belongs to the protein prenyltransferase subunit beta family.</text>
</comment>
<keyword evidence="6" id="KW-0677">Repeat</keyword>
<reference evidence="9 10" key="1">
    <citation type="journal article" date="2013" name="BMC Genomics">
        <title>The miniature genome of a carnivorous plant Genlisea aurea contains a low number of genes and short non-coding sequences.</title>
        <authorList>
            <person name="Leushkin E.V."/>
            <person name="Sutormin R.A."/>
            <person name="Nabieva E.R."/>
            <person name="Penin A.A."/>
            <person name="Kondrashov A.S."/>
            <person name="Logacheva M.D."/>
        </authorList>
    </citation>
    <scope>NUCLEOTIDE SEQUENCE [LARGE SCALE GENOMIC DNA]</scope>
</reference>
<dbReference type="OrthoDB" id="24893at2759"/>
<name>S8CI57_9LAMI</name>
<proteinExistence type="inferred from homology"/>
<dbReference type="Pfam" id="PF00432">
    <property type="entry name" value="Prenyltrans"/>
    <property type="match status" value="1"/>
</dbReference>
<feature type="domain" description="Prenyltransferase alpha-alpha toroid" evidence="8">
    <location>
        <begin position="3"/>
        <end position="327"/>
    </location>
</feature>
<feature type="non-terminal residue" evidence="9">
    <location>
        <position position="332"/>
    </location>
</feature>
<dbReference type="InterPro" id="IPR045089">
    <property type="entry name" value="PGGT1B-like"/>
</dbReference>
<keyword evidence="4" id="KW-0808">Transferase</keyword>
<comment type="cofactor">
    <cofactor evidence="1">
        <name>Zn(2+)</name>
        <dbReference type="ChEBI" id="CHEBI:29105"/>
    </cofactor>
</comment>
<evidence type="ECO:0000259" key="8">
    <source>
        <dbReference type="Pfam" id="PF00432"/>
    </source>
</evidence>
<evidence type="ECO:0000256" key="6">
    <source>
        <dbReference type="ARBA" id="ARBA00022737"/>
    </source>
</evidence>
<protein>
    <recommendedName>
        <fullName evidence="8">Prenyltransferase alpha-alpha toroid domain-containing protein</fullName>
    </recommendedName>
</protein>
<evidence type="ECO:0000256" key="1">
    <source>
        <dbReference type="ARBA" id="ARBA00001947"/>
    </source>
</evidence>
<dbReference type="EMBL" id="AUSU01003512">
    <property type="protein sequence ID" value="EPS66724.1"/>
    <property type="molecule type" value="Genomic_DNA"/>
</dbReference>
<dbReference type="InterPro" id="IPR008930">
    <property type="entry name" value="Terpenoid_cyclase/PrenylTrfase"/>
</dbReference>
<evidence type="ECO:0000256" key="2">
    <source>
        <dbReference type="ARBA" id="ARBA00010497"/>
    </source>
</evidence>
<dbReference type="Proteomes" id="UP000015453">
    <property type="component" value="Unassembled WGS sequence"/>
</dbReference>
<evidence type="ECO:0000256" key="4">
    <source>
        <dbReference type="ARBA" id="ARBA00022679"/>
    </source>
</evidence>
<keyword evidence="3" id="KW-0637">Prenyltransferase</keyword>
<evidence type="ECO:0000313" key="9">
    <source>
        <dbReference type="EMBL" id="EPS66724.1"/>
    </source>
</evidence>
<dbReference type="Gene3D" id="1.50.10.20">
    <property type="match status" value="1"/>
</dbReference>
<comment type="caution">
    <text evidence="9">The sequence shown here is derived from an EMBL/GenBank/DDBJ whole genome shotgun (WGS) entry which is preliminary data.</text>
</comment>
<dbReference type="InterPro" id="IPR001330">
    <property type="entry name" value="Prenyltrans"/>
</dbReference>
<accession>S8CI57</accession>
<sequence>VTFDRDRHVDFLLMMYQLLPSDYQDQEINRLTMAYFVVSGLDILQALDRIGRDEAISWVLSLQFKPKDAGASLEDGQFYGFGGSRSLQSWPYDTDKVIYNGSHLASTYCALAILKILGYDMSLIDSESLIKSMKNLQQPGGCFASINAGGEEDLRFLFCAAAICSVLNNWGGMDCQKSKEYIMKCQSYDGGFGLTPCSESHGGATYCAVASLKLMGLFDEALGGSSSATLLLDWCLQKQCEGGGFQGRSNKPADTCYAFWIGSVVRMIVGGGDELIDAEALKGFLSSCETKCGGFSKFPEVWPDLYHSYYGICSLSLMNETGLKPLCFELGI</sequence>
<dbReference type="GO" id="GO:0046872">
    <property type="term" value="F:metal ion binding"/>
    <property type="evidence" value="ECO:0007669"/>
    <property type="project" value="UniProtKB-KW"/>
</dbReference>
<keyword evidence="5" id="KW-0479">Metal-binding</keyword>
<dbReference type="GO" id="GO:0005953">
    <property type="term" value="C:CAAX-protein geranylgeranyltransferase complex"/>
    <property type="evidence" value="ECO:0007669"/>
    <property type="project" value="TreeGrafter"/>
</dbReference>
<dbReference type="AlphaFoldDB" id="S8CI57"/>
<organism evidence="9 10">
    <name type="scientific">Genlisea aurea</name>
    <dbReference type="NCBI Taxonomy" id="192259"/>
    <lineage>
        <taxon>Eukaryota</taxon>
        <taxon>Viridiplantae</taxon>
        <taxon>Streptophyta</taxon>
        <taxon>Embryophyta</taxon>
        <taxon>Tracheophyta</taxon>
        <taxon>Spermatophyta</taxon>
        <taxon>Magnoliopsida</taxon>
        <taxon>eudicotyledons</taxon>
        <taxon>Gunneridae</taxon>
        <taxon>Pentapetalae</taxon>
        <taxon>asterids</taxon>
        <taxon>lamiids</taxon>
        <taxon>Lamiales</taxon>
        <taxon>Lentibulariaceae</taxon>
        <taxon>Genlisea</taxon>
    </lineage>
</organism>